<dbReference type="AlphaFoldDB" id="A0A2D4FA48"/>
<name>A0A2D4FA48_MICCO</name>
<organism evidence="2">
    <name type="scientific">Micrurus corallinus</name>
    <name type="common">Brazilian coral snake</name>
    <dbReference type="NCBI Taxonomy" id="54390"/>
    <lineage>
        <taxon>Eukaryota</taxon>
        <taxon>Metazoa</taxon>
        <taxon>Chordata</taxon>
        <taxon>Craniata</taxon>
        <taxon>Vertebrata</taxon>
        <taxon>Euteleostomi</taxon>
        <taxon>Lepidosauria</taxon>
        <taxon>Squamata</taxon>
        <taxon>Bifurcata</taxon>
        <taxon>Unidentata</taxon>
        <taxon>Episquamata</taxon>
        <taxon>Toxicofera</taxon>
        <taxon>Serpentes</taxon>
        <taxon>Colubroidea</taxon>
        <taxon>Elapidae</taxon>
        <taxon>Elapinae</taxon>
        <taxon>Micrurus</taxon>
    </lineage>
</organism>
<keyword evidence="1" id="KW-1133">Transmembrane helix</keyword>
<keyword evidence="1" id="KW-0812">Transmembrane</keyword>
<reference evidence="2" key="1">
    <citation type="submission" date="2017-07" db="EMBL/GenBank/DDBJ databases">
        <authorList>
            <person name="Mikheyev A."/>
            <person name="Grau M."/>
        </authorList>
    </citation>
    <scope>NUCLEOTIDE SEQUENCE</scope>
    <source>
        <tissue evidence="2">Venom_gland</tissue>
    </source>
</reference>
<dbReference type="EMBL" id="IACJ01052969">
    <property type="protein sequence ID" value="LAA44381.1"/>
    <property type="molecule type" value="Transcribed_RNA"/>
</dbReference>
<reference evidence="2" key="2">
    <citation type="submission" date="2017-11" db="EMBL/GenBank/DDBJ databases">
        <title>Coralsnake Venomics: Analyses of Venom Gland Transcriptomes and Proteomes of Six Brazilian Taxa.</title>
        <authorList>
            <person name="Aird S.D."/>
            <person name="Jorge da Silva N."/>
            <person name="Qiu L."/>
            <person name="Villar-Briones A."/>
            <person name="Aparecida-Saddi V."/>
            <person name="Campos-Telles M.P."/>
            <person name="Grau M."/>
            <person name="Mikheyev A.S."/>
        </authorList>
    </citation>
    <scope>NUCLEOTIDE SEQUENCE</scope>
    <source>
        <tissue evidence="2">Venom_gland</tissue>
    </source>
</reference>
<accession>A0A2D4FA48</accession>
<keyword evidence="1" id="KW-0472">Membrane</keyword>
<evidence type="ECO:0000313" key="2">
    <source>
        <dbReference type="EMBL" id="LAA44379.1"/>
    </source>
</evidence>
<protein>
    <submittedName>
        <fullName evidence="2">Uncharacterized protein</fullName>
    </submittedName>
</protein>
<feature type="transmembrane region" description="Helical" evidence="1">
    <location>
        <begin position="75"/>
        <end position="96"/>
    </location>
</feature>
<feature type="transmembrane region" description="Helical" evidence="1">
    <location>
        <begin position="31"/>
        <end position="54"/>
    </location>
</feature>
<proteinExistence type="predicted"/>
<evidence type="ECO:0000256" key="1">
    <source>
        <dbReference type="SAM" id="Phobius"/>
    </source>
</evidence>
<sequence>MAWHFLIEFPSNDFKCASLGNRLRNWGGKQYYISTFCFYGPFSIGTTDSSGMILRQWRATMAYRVLVKKIQARGYKWNIAVVVWIILILPFFFFHVRLLLESV</sequence>
<dbReference type="EMBL" id="IACJ01052970">
    <property type="protein sequence ID" value="LAA44383.1"/>
    <property type="molecule type" value="Transcribed_RNA"/>
</dbReference>
<dbReference type="EMBL" id="IACJ01052966">
    <property type="protein sequence ID" value="LAA44379.1"/>
    <property type="molecule type" value="Transcribed_RNA"/>
</dbReference>